<feature type="domain" description="Aminoglycoside phosphotransferase" evidence="1">
    <location>
        <begin position="100"/>
        <end position="349"/>
    </location>
</feature>
<sequence length="536" mass="61484">MKGSSVPLPRTFYNILPIIRRTSSVSTQQPYEEFYRYTSGRWLWDEEQELRDRYSPFNVPELQKAAASSVGATECVAMMKLAEGSFNKIFKLSMDNGLNVLARIPHPIAGPKYYTTASEVATMEFARDILEIPVPRIYAWNADADHPVGSEFIIMEEAPGTKLDDIWYDLPLKEKVAIMEDLVSLQKKMLLVSFHRYGNLYFASEAIQGAVAAEITGNVSEETRKAVRSRFVVGPVVERGYWNKERATMELDRGPWEKPQQYAASLACREMQWIKQYARPLPEDDPLVDSESQNSPESHIQLLEKYLKVAELLLPADRDLVAPHIWHTDLHAGNLFVDKGRISCVIDWQGIWAAPLMLRARHPRLVDYNGDIILERPENFKDLDADEKAKVNEQVAKSIILYLYEKQIAREVPLLHRVLQLRHGPTRCDPIQYWHKLGYDFPCPIHFTEEEIRIHREEGEGWNEAQDFWDAVAHIVSRDGWTPNHLYNDAAALFAGLRETGLKSMAGKERDDFQKQTQWLDEASKAVKSAKSRSLV</sequence>
<dbReference type="STRING" id="1245748.A0A421D5Y5"/>
<reference evidence="2 3" key="1">
    <citation type="submission" date="2018-08" db="EMBL/GenBank/DDBJ databases">
        <title>Draft genome sequences of two Aspergillus turcosus clinical strains isolated from bronchoalveolar lavage fluid: one azole-susceptible and the other azole-resistant.</title>
        <authorList>
            <person name="Parent-Michaud M."/>
            <person name="Dufresne P.J."/>
            <person name="Fournier E."/>
            <person name="Martineau C."/>
            <person name="Moreira S."/>
            <person name="Perkins V."/>
            <person name="De Repentigny L."/>
            <person name="Dufresne S.F."/>
        </authorList>
    </citation>
    <scope>NUCLEOTIDE SEQUENCE [LARGE SCALE GENOMIC DNA]</scope>
    <source>
        <strain evidence="2">HMR AF 1038</strain>
    </source>
</reference>
<evidence type="ECO:0000259" key="1">
    <source>
        <dbReference type="Pfam" id="PF01636"/>
    </source>
</evidence>
<proteinExistence type="predicted"/>
<dbReference type="AlphaFoldDB" id="A0A421D5Y5"/>
<dbReference type="Proteomes" id="UP000215289">
    <property type="component" value="Unassembled WGS sequence"/>
</dbReference>
<dbReference type="GO" id="GO:0005739">
    <property type="term" value="C:mitochondrion"/>
    <property type="evidence" value="ECO:0007669"/>
    <property type="project" value="UniProtKB-SubCell"/>
</dbReference>
<dbReference type="InterPro" id="IPR002575">
    <property type="entry name" value="Aminoglycoside_PTrfase"/>
</dbReference>
<dbReference type="Pfam" id="PF01636">
    <property type="entry name" value="APH"/>
    <property type="match status" value="1"/>
</dbReference>
<dbReference type="Gene3D" id="3.90.1200.10">
    <property type="match status" value="1"/>
</dbReference>
<protein>
    <recommendedName>
        <fullName evidence="1">Aminoglycoside phosphotransferase domain-containing protein</fullName>
    </recommendedName>
</protein>
<dbReference type="InterPro" id="IPR051035">
    <property type="entry name" value="Mito_inheritance_9"/>
</dbReference>
<dbReference type="PANTHER" id="PTHR36091">
    <property type="entry name" value="ALTERED INHERITANCE OF MITOCHONDRIA PROTEIN 9, MITOCHONDRIAL"/>
    <property type="match status" value="1"/>
</dbReference>
<evidence type="ECO:0000313" key="3">
    <source>
        <dbReference type="Proteomes" id="UP000215289"/>
    </source>
</evidence>
<accession>A0A421D5Y5</accession>
<comment type="caution">
    <text evidence="2">The sequence shown here is derived from an EMBL/GenBank/DDBJ whole genome shotgun (WGS) entry which is preliminary data.</text>
</comment>
<evidence type="ECO:0000313" key="2">
    <source>
        <dbReference type="EMBL" id="RLL97440.1"/>
    </source>
</evidence>
<dbReference type="PANTHER" id="PTHR36091:SF2">
    <property type="entry name" value="AMINOGLYCOSIDE PHOSPHOTRANSFERASE DOMAIN-CONTAINING PROTEIN"/>
    <property type="match status" value="1"/>
</dbReference>
<dbReference type="SUPFAM" id="SSF56112">
    <property type="entry name" value="Protein kinase-like (PK-like)"/>
    <property type="match status" value="1"/>
</dbReference>
<organism evidence="2 3">
    <name type="scientific">Aspergillus turcosus</name>
    <dbReference type="NCBI Taxonomy" id="1245748"/>
    <lineage>
        <taxon>Eukaryota</taxon>
        <taxon>Fungi</taxon>
        <taxon>Dikarya</taxon>
        <taxon>Ascomycota</taxon>
        <taxon>Pezizomycotina</taxon>
        <taxon>Eurotiomycetes</taxon>
        <taxon>Eurotiomycetidae</taxon>
        <taxon>Eurotiales</taxon>
        <taxon>Aspergillaceae</taxon>
        <taxon>Aspergillus</taxon>
        <taxon>Aspergillus subgen. Fumigati</taxon>
    </lineage>
</organism>
<dbReference type="OrthoDB" id="2968323at2759"/>
<dbReference type="InterPro" id="IPR011009">
    <property type="entry name" value="Kinase-like_dom_sf"/>
</dbReference>
<gene>
    <name evidence="2" type="ORF">CFD26_106789</name>
</gene>
<keyword evidence="3" id="KW-1185">Reference proteome</keyword>
<dbReference type="EMBL" id="NIDN02000078">
    <property type="protein sequence ID" value="RLL97440.1"/>
    <property type="molecule type" value="Genomic_DNA"/>
</dbReference>
<name>A0A421D5Y5_9EURO</name>